<reference evidence="1 2" key="1">
    <citation type="submission" date="2020-04" db="EMBL/GenBank/DDBJ databases">
        <authorList>
            <person name="Depoorter E."/>
        </authorList>
    </citation>
    <scope>NUCLEOTIDE SEQUENCE [LARGE SCALE GENOMIC DNA]</scope>
    <source>
        <strain evidence="1 2">BCC0217</strain>
    </source>
</reference>
<dbReference type="RefSeq" id="WP_175223091.1">
    <property type="nucleotide sequence ID" value="NZ_CABWIL020000032.1"/>
</dbReference>
<accession>A0A6J5JLZ1</accession>
<evidence type="ECO:0000313" key="1">
    <source>
        <dbReference type="EMBL" id="CAB3972271.1"/>
    </source>
</evidence>
<dbReference type="Proteomes" id="UP000494301">
    <property type="component" value="Unassembled WGS sequence"/>
</dbReference>
<evidence type="ECO:0000313" key="2">
    <source>
        <dbReference type="Proteomes" id="UP000494301"/>
    </source>
</evidence>
<dbReference type="EMBL" id="CABWIL020000032">
    <property type="protein sequence ID" value="CAB3972271.1"/>
    <property type="molecule type" value="Genomic_DNA"/>
</dbReference>
<gene>
    <name evidence="1" type="ORF">BLA3211_06877</name>
</gene>
<sequence length="179" mass="20259">MSKRYGRNQRRRARERISQLEQLGERNATTIMRRDCQIRELEEHVRQMANEIDDRKEYERAVASIVGHLSIAAGEPSFLGNLFDGMRLVPQLAAFQEYGPHDIEEVVRTETLRVLSIEAVAEPMRRSILVTTALAGRRAAYAVSETALQMPRAAIAAILRREVASALVELLLPPARRRG</sequence>
<protein>
    <submittedName>
        <fullName evidence="1">Uncharacterized protein</fullName>
    </submittedName>
</protein>
<organism evidence="1 2">
    <name type="scientific">Burkholderia aenigmatica</name>
    <dbReference type="NCBI Taxonomy" id="2015348"/>
    <lineage>
        <taxon>Bacteria</taxon>
        <taxon>Pseudomonadati</taxon>
        <taxon>Pseudomonadota</taxon>
        <taxon>Betaproteobacteria</taxon>
        <taxon>Burkholderiales</taxon>
        <taxon>Burkholderiaceae</taxon>
        <taxon>Burkholderia</taxon>
        <taxon>Burkholderia cepacia complex</taxon>
    </lineage>
</organism>
<proteinExistence type="predicted"/>
<name>A0A6J5JLZ1_9BURK</name>
<dbReference type="AlphaFoldDB" id="A0A6J5JLZ1"/>